<feature type="domain" description="MobA-like NTP transferase" evidence="8">
    <location>
        <begin position="6"/>
        <end position="107"/>
    </location>
</feature>
<dbReference type="SUPFAM" id="SSF53448">
    <property type="entry name" value="Nucleotide-diphospho-sugar transferases"/>
    <property type="match status" value="1"/>
</dbReference>
<accession>A0A7T5R4D5</accession>
<dbReference type="Gene3D" id="3.90.550.10">
    <property type="entry name" value="Spore Coat Polysaccharide Biosynthesis Protein SpsA, Chain A"/>
    <property type="match status" value="1"/>
</dbReference>
<evidence type="ECO:0000256" key="5">
    <source>
        <dbReference type="ARBA" id="ARBA00022842"/>
    </source>
</evidence>
<dbReference type="InterPro" id="IPR013482">
    <property type="entry name" value="Molybde_CF_guanTrfase"/>
</dbReference>
<proteinExistence type="predicted"/>
<keyword evidence="5" id="KW-0460">Magnesium</keyword>
<dbReference type="PANTHER" id="PTHR19136:SF81">
    <property type="entry name" value="MOLYBDENUM COFACTOR GUANYLYLTRANSFERASE"/>
    <property type="match status" value="1"/>
</dbReference>
<evidence type="ECO:0000313" key="9">
    <source>
        <dbReference type="EMBL" id="QQG37302.1"/>
    </source>
</evidence>
<evidence type="ECO:0000256" key="3">
    <source>
        <dbReference type="ARBA" id="ARBA00022723"/>
    </source>
</evidence>
<evidence type="ECO:0000256" key="4">
    <source>
        <dbReference type="ARBA" id="ARBA00022741"/>
    </source>
</evidence>
<dbReference type="GO" id="GO:0005525">
    <property type="term" value="F:GTP binding"/>
    <property type="evidence" value="ECO:0007669"/>
    <property type="project" value="UniProtKB-KW"/>
</dbReference>
<dbReference type="GO" id="GO:1902758">
    <property type="term" value="P:bis(molybdopterin guanine dinucleotide)molybdenum biosynthetic process"/>
    <property type="evidence" value="ECO:0007669"/>
    <property type="project" value="TreeGrafter"/>
</dbReference>
<dbReference type="Pfam" id="PF12804">
    <property type="entry name" value="NTP_transf_3"/>
    <property type="match status" value="1"/>
</dbReference>
<evidence type="ECO:0000259" key="8">
    <source>
        <dbReference type="Pfam" id="PF12804"/>
    </source>
</evidence>
<keyword evidence="6" id="KW-0342">GTP-binding</keyword>
<evidence type="ECO:0000256" key="1">
    <source>
        <dbReference type="ARBA" id="ARBA00022490"/>
    </source>
</evidence>
<keyword evidence="2 9" id="KW-0808">Transferase</keyword>
<keyword evidence="7" id="KW-0501">Molybdenum cofactor biosynthesis</keyword>
<keyword evidence="3" id="KW-0479">Metal-binding</keyword>
<protein>
    <submittedName>
        <fullName evidence="9">Molybdenum cofactor guanylyltransferase</fullName>
    </submittedName>
</protein>
<name>A0A7T5R4D5_9BACT</name>
<dbReference type="Proteomes" id="UP000595362">
    <property type="component" value="Chromosome"/>
</dbReference>
<dbReference type="GO" id="GO:0016779">
    <property type="term" value="F:nucleotidyltransferase activity"/>
    <property type="evidence" value="ECO:0007669"/>
    <property type="project" value="UniProtKB-KW"/>
</dbReference>
<keyword evidence="9" id="KW-0548">Nucleotidyltransferase</keyword>
<dbReference type="GO" id="GO:0046872">
    <property type="term" value="F:metal ion binding"/>
    <property type="evidence" value="ECO:0007669"/>
    <property type="project" value="UniProtKB-KW"/>
</dbReference>
<keyword evidence="1" id="KW-0963">Cytoplasm</keyword>
<gene>
    <name evidence="9" type="ORF">HYS17_05955</name>
</gene>
<dbReference type="EMBL" id="CP066681">
    <property type="protein sequence ID" value="QQG37302.1"/>
    <property type="molecule type" value="Genomic_DNA"/>
</dbReference>
<reference evidence="9 10" key="1">
    <citation type="submission" date="2020-07" db="EMBL/GenBank/DDBJ databases">
        <title>Huge and variable diversity of episymbiotic CPR bacteria and DPANN archaea in groundwater ecosystems.</title>
        <authorList>
            <person name="He C.Y."/>
            <person name="Keren R."/>
            <person name="Whittaker M."/>
            <person name="Farag I.F."/>
            <person name="Doudna J."/>
            <person name="Cate J.H.D."/>
            <person name="Banfield J.F."/>
        </authorList>
    </citation>
    <scope>NUCLEOTIDE SEQUENCE [LARGE SCALE GENOMIC DNA]</scope>
    <source>
        <strain evidence="9">NC_groundwater_70_Ag_B-0.1um_54_66</strain>
    </source>
</reference>
<evidence type="ECO:0000256" key="6">
    <source>
        <dbReference type="ARBA" id="ARBA00023134"/>
    </source>
</evidence>
<dbReference type="PANTHER" id="PTHR19136">
    <property type="entry name" value="MOLYBDENUM COFACTOR GUANYLYLTRANSFERASE"/>
    <property type="match status" value="1"/>
</dbReference>
<evidence type="ECO:0000256" key="2">
    <source>
        <dbReference type="ARBA" id="ARBA00022679"/>
    </source>
</evidence>
<sequence>MDKIAGIVLAGGRSLRMGADKALLPYKGRPLVSHMRGILIQSGIQDVFISGDVPGYDCISDAVRHDGPAQAMYYLLERFSTDYERLLFVPVDMPLMQVKALRGLIAREDSVYYEGYPLPACLNTGRGNPESRSVRALLDSMGARSVVLPAAYDRSMSNVNTPEDWKAIAS</sequence>
<evidence type="ECO:0000313" key="10">
    <source>
        <dbReference type="Proteomes" id="UP000595362"/>
    </source>
</evidence>
<keyword evidence="4" id="KW-0547">Nucleotide-binding</keyword>
<dbReference type="InterPro" id="IPR025877">
    <property type="entry name" value="MobA-like_NTP_Trfase"/>
</dbReference>
<dbReference type="InterPro" id="IPR029044">
    <property type="entry name" value="Nucleotide-diphossugar_trans"/>
</dbReference>
<evidence type="ECO:0000256" key="7">
    <source>
        <dbReference type="ARBA" id="ARBA00023150"/>
    </source>
</evidence>
<dbReference type="CDD" id="cd02503">
    <property type="entry name" value="MobA"/>
    <property type="match status" value="1"/>
</dbReference>
<dbReference type="AlphaFoldDB" id="A0A7T5R4D5"/>
<organism evidence="9 10">
    <name type="scientific">Micavibrio aeruginosavorus</name>
    <dbReference type="NCBI Taxonomy" id="349221"/>
    <lineage>
        <taxon>Bacteria</taxon>
        <taxon>Pseudomonadati</taxon>
        <taxon>Bdellovibrionota</taxon>
        <taxon>Bdellovibrionia</taxon>
        <taxon>Bdellovibrionales</taxon>
        <taxon>Pseudobdellovibrionaceae</taxon>
        <taxon>Micavibrio</taxon>
    </lineage>
</organism>